<evidence type="ECO:0000259" key="2">
    <source>
        <dbReference type="Pfam" id="PF06452"/>
    </source>
</evidence>
<dbReference type="EMBL" id="CP047593">
    <property type="protein sequence ID" value="QHI69286.1"/>
    <property type="molecule type" value="Genomic_DNA"/>
</dbReference>
<dbReference type="GO" id="GO:0030246">
    <property type="term" value="F:carbohydrate binding"/>
    <property type="evidence" value="ECO:0007669"/>
    <property type="project" value="InterPro"/>
</dbReference>
<dbReference type="NCBIfam" id="TIGR04393">
    <property type="entry name" value="rpt_T5SS_PEPC"/>
    <property type="match status" value="1"/>
</dbReference>
<dbReference type="GO" id="GO:0004553">
    <property type="term" value="F:hydrolase activity, hydrolyzing O-glycosyl compounds"/>
    <property type="evidence" value="ECO:0007669"/>
    <property type="project" value="InterPro"/>
</dbReference>
<dbReference type="InterPro" id="IPR013320">
    <property type="entry name" value="ConA-like_dom_sf"/>
</dbReference>
<keyword evidence="1" id="KW-0732">Signal</keyword>
<feature type="signal peptide" evidence="1">
    <location>
        <begin position="1"/>
        <end position="26"/>
    </location>
</feature>
<dbReference type="GO" id="GO:0016052">
    <property type="term" value="P:carbohydrate catabolic process"/>
    <property type="evidence" value="ECO:0007669"/>
    <property type="project" value="InterPro"/>
</dbReference>
<dbReference type="Pfam" id="PF06452">
    <property type="entry name" value="CBM9_1"/>
    <property type="match status" value="1"/>
</dbReference>
<protein>
    <recommendedName>
        <fullName evidence="2">Carbohydrate-binding domain-containing protein</fullName>
    </recommendedName>
</protein>
<evidence type="ECO:0000313" key="4">
    <source>
        <dbReference type="Proteomes" id="UP000464954"/>
    </source>
</evidence>
<dbReference type="RefSeq" id="WP_160628468.1">
    <property type="nucleotide sequence ID" value="NZ_CP047593.1"/>
</dbReference>
<sequence>MRKHQYRVIKSIVAVTLLFACGTAFAANWTGAGGDDDWMNPANWGGTLPTAQNTWMDNSDTAVLYADDEDTVAMFFPGGTPGIDLTIKGTLNATGRMRIAEGAGTTGIVTVDGGTLNVADHFYVGAGGTGKLIVTNGGTVNQTVSGYGFQVPPAWGTGTATNVVELIDGAINTVDLAMTAKGLIKIGADGSLVVDGNEKTEIEGYIGNGWIVPVSSFGTITVTYDGSNTIVQAVVPDLSHRVPYVDNENTVALWHMDAVRDQEFVDDDDRVVFGRNADLTVFPNPNTNGPALVDPAVTPGLDFPVGNAAFGNCLYLDNIQSAATNTAQYLNIPWGDTPVDRTKMRIEGWCKSDVAYDDQILVDRWGQIVVYARDDGFTVLRWDANYVASWKDAKPAGFAATNWNHFAVEATSSNLLIYVNGTLESDTELDGGLFDFTSREATTIGARYNTSSAFKGYIDEFRIYTTGPAVESLRAFDAPQAVVPPVIDGVLGNSEWGDSITLDLAYPDLTTLPNVGAVAGNSADMDPADISGSFSYKWDADYLYFGFEITDDVHIAGGYPDDHLLFGFNPSISNTVWDDTLTFEMFVDGSGTAQTSIYKDGGGTLKLDSSVFAGSTDGASWKFEAKLKWTEILNDAGYVPATNDQFGTILLLCDNDADDGARDVFLYSIAGGSVMTEPAGWHTVSLAGPIPTVVVTYNDWIADYSVGVQTNLSDDFDLDGMNHLVEYALGGNPEVDDAADILPVSYVDSSSNLFAYVYSRRLGSEGLGLTYYVQRDSDLVNTPDGWTTNGVAEVVSGLISASFEEVTATVPMDVDGRFLRLQIEASQ</sequence>
<proteinExistence type="predicted"/>
<dbReference type="Gene3D" id="2.60.120.200">
    <property type="match status" value="1"/>
</dbReference>
<accession>A0A6P1MCG1</accession>
<reference evidence="3 4" key="1">
    <citation type="submission" date="2020-01" db="EMBL/GenBank/DDBJ databases">
        <title>Ponticoccus aerotolerans gen. nov., sp. nov., an anaerobic bacterium and proposal of Ponticoccusceae fam. nov., Ponticoccusles ord. nov. and Ponticoccuse classis nov. in the phylum Kiritimatiellaeota.</title>
        <authorList>
            <person name="Zhou L.Y."/>
            <person name="Du Z.J."/>
        </authorList>
    </citation>
    <scope>NUCLEOTIDE SEQUENCE [LARGE SCALE GENOMIC DNA]</scope>
    <source>
        <strain evidence="3 4">S-5007</strain>
    </source>
</reference>
<keyword evidence="4" id="KW-1185">Reference proteome</keyword>
<evidence type="ECO:0000313" key="3">
    <source>
        <dbReference type="EMBL" id="QHI69286.1"/>
    </source>
</evidence>
<feature type="chain" id="PRO_5027037925" description="Carbohydrate-binding domain-containing protein" evidence="1">
    <location>
        <begin position="27"/>
        <end position="827"/>
    </location>
</feature>
<dbReference type="Pfam" id="PF13385">
    <property type="entry name" value="Laminin_G_3"/>
    <property type="match status" value="1"/>
</dbReference>
<organism evidence="3 4">
    <name type="scientific">Tichowtungia aerotolerans</name>
    <dbReference type="NCBI Taxonomy" id="2697043"/>
    <lineage>
        <taxon>Bacteria</taxon>
        <taxon>Pseudomonadati</taxon>
        <taxon>Kiritimatiellota</taxon>
        <taxon>Tichowtungiia</taxon>
        <taxon>Tichowtungiales</taxon>
        <taxon>Tichowtungiaceae</taxon>
        <taxon>Tichowtungia</taxon>
    </lineage>
</organism>
<dbReference type="SUPFAM" id="SSF49344">
    <property type="entry name" value="CBD9-like"/>
    <property type="match status" value="1"/>
</dbReference>
<gene>
    <name evidence="3" type="ORF">GT409_07430</name>
</gene>
<dbReference type="KEGG" id="taer:GT409_07430"/>
<dbReference type="InterPro" id="IPR030895">
    <property type="entry name" value="T5SS_PEPC_rpt"/>
</dbReference>
<dbReference type="Gene3D" id="2.60.40.1190">
    <property type="match status" value="1"/>
</dbReference>
<name>A0A6P1MCG1_9BACT</name>
<feature type="domain" description="Carbohydrate-binding" evidence="2">
    <location>
        <begin position="503"/>
        <end position="684"/>
    </location>
</feature>
<dbReference type="SUPFAM" id="SSF49899">
    <property type="entry name" value="Concanavalin A-like lectins/glucanases"/>
    <property type="match status" value="1"/>
</dbReference>
<dbReference type="AlphaFoldDB" id="A0A6P1MCG1"/>
<dbReference type="Proteomes" id="UP000464954">
    <property type="component" value="Chromosome"/>
</dbReference>
<dbReference type="PROSITE" id="PS51257">
    <property type="entry name" value="PROKAR_LIPOPROTEIN"/>
    <property type="match status" value="1"/>
</dbReference>
<evidence type="ECO:0000256" key="1">
    <source>
        <dbReference type="SAM" id="SignalP"/>
    </source>
</evidence>
<dbReference type="InterPro" id="IPR010502">
    <property type="entry name" value="Carb-bd_dom_fam9"/>
</dbReference>